<keyword evidence="2" id="KW-1185">Reference proteome</keyword>
<gene>
    <name evidence="1" type="ORF">AAHA92_33445</name>
</gene>
<dbReference type="Pfam" id="PF01344">
    <property type="entry name" value="Kelch_1"/>
    <property type="match status" value="1"/>
</dbReference>
<organism evidence="1 2">
    <name type="scientific">Salvia divinorum</name>
    <name type="common">Maria pastora</name>
    <name type="synonym">Diviner's sage</name>
    <dbReference type="NCBI Taxonomy" id="28513"/>
    <lineage>
        <taxon>Eukaryota</taxon>
        <taxon>Viridiplantae</taxon>
        <taxon>Streptophyta</taxon>
        <taxon>Embryophyta</taxon>
        <taxon>Tracheophyta</taxon>
        <taxon>Spermatophyta</taxon>
        <taxon>Magnoliopsida</taxon>
        <taxon>eudicotyledons</taxon>
        <taxon>Gunneridae</taxon>
        <taxon>Pentapetalae</taxon>
        <taxon>asterids</taxon>
        <taxon>lamiids</taxon>
        <taxon>Lamiales</taxon>
        <taxon>Lamiaceae</taxon>
        <taxon>Nepetoideae</taxon>
        <taxon>Mentheae</taxon>
        <taxon>Salviinae</taxon>
        <taxon>Salvia</taxon>
        <taxon>Salvia subgen. Calosphace</taxon>
    </lineage>
</organism>
<reference evidence="1 2" key="1">
    <citation type="submission" date="2024-06" db="EMBL/GenBank/DDBJ databases">
        <title>A chromosome level genome sequence of Diviner's sage (Salvia divinorum).</title>
        <authorList>
            <person name="Ford S.A."/>
            <person name="Ro D.-K."/>
            <person name="Ness R.W."/>
            <person name="Phillips M.A."/>
        </authorList>
    </citation>
    <scope>NUCLEOTIDE SEQUENCE [LARGE SCALE GENOMIC DNA]</scope>
    <source>
        <strain evidence="1">SAF-2024a</strain>
        <tissue evidence="1">Leaf</tissue>
    </source>
</reference>
<sequence length="217" mass="25232">MVVPLHDGRIFICGGTSEPKCWVEIYDPEKGGFDRRDLPDDILNPFPSSCFLWADQSVMLYYTKISIKEQVCKPSLLLYDVERNNWKIFAENLPDSKSYDLEKRMLIYVGGNILFIIDQASCWFVYDLSTRKVVGKVDVRVEDGEVMQALYLGNNDIKNISWIFYIFMPDVSHRYGYSDLRHAKVEVVQDKGGDYTAIVQLSSSESWLPYRPLYYCR</sequence>
<dbReference type="InterPro" id="IPR011043">
    <property type="entry name" value="Gal_Oxase/kelch_b-propeller"/>
</dbReference>
<dbReference type="Proteomes" id="UP001567538">
    <property type="component" value="Unassembled WGS sequence"/>
</dbReference>
<dbReference type="EMBL" id="JBEAFC010000014">
    <property type="protein sequence ID" value="KAL1533580.1"/>
    <property type="molecule type" value="Genomic_DNA"/>
</dbReference>
<evidence type="ECO:0008006" key="3">
    <source>
        <dbReference type="Google" id="ProtNLM"/>
    </source>
</evidence>
<dbReference type="SUPFAM" id="SSF50965">
    <property type="entry name" value="Galactose oxidase, central domain"/>
    <property type="match status" value="1"/>
</dbReference>
<comment type="caution">
    <text evidence="1">The sequence shown here is derived from an EMBL/GenBank/DDBJ whole genome shotgun (WGS) entry which is preliminary data.</text>
</comment>
<accession>A0ABD1FP09</accession>
<proteinExistence type="predicted"/>
<name>A0ABD1FP09_SALDI</name>
<evidence type="ECO:0000313" key="2">
    <source>
        <dbReference type="Proteomes" id="UP001567538"/>
    </source>
</evidence>
<protein>
    <recommendedName>
        <fullName evidence="3">F-box protein</fullName>
    </recommendedName>
</protein>
<dbReference type="AlphaFoldDB" id="A0ABD1FP09"/>
<dbReference type="InterPro" id="IPR006652">
    <property type="entry name" value="Kelch_1"/>
</dbReference>
<evidence type="ECO:0000313" key="1">
    <source>
        <dbReference type="EMBL" id="KAL1533580.1"/>
    </source>
</evidence>